<dbReference type="Pfam" id="PF01925">
    <property type="entry name" value="TauE"/>
    <property type="match status" value="1"/>
</dbReference>
<feature type="transmembrane region" description="Helical" evidence="8">
    <location>
        <begin position="231"/>
        <end position="249"/>
    </location>
</feature>
<dbReference type="InterPro" id="IPR002781">
    <property type="entry name" value="TM_pro_TauE-like"/>
</dbReference>
<feature type="transmembrane region" description="Helical" evidence="8">
    <location>
        <begin position="105"/>
        <end position="124"/>
    </location>
</feature>
<keyword evidence="4 8" id="KW-1003">Cell membrane</keyword>
<proteinExistence type="inferred from homology"/>
<name>A0A4R3NTF6_9HYPH</name>
<evidence type="ECO:0000256" key="2">
    <source>
        <dbReference type="ARBA" id="ARBA00009142"/>
    </source>
</evidence>
<dbReference type="GO" id="GO:0005886">
    <property type="term" value="C:plasma membrane"/>
    <property type="evidence" value="ECO:0007669"/>
    <property type="project" value="UniProtKB-SubCell"/>
</dbReference>
<dbReference type="OrthoDB" id="554695at2"/>
<dbReference type="PANTHER" id="PTHR30269:SF0">
    <property type="entry name" value="MEMBRANE TRANSPORTER PROTEIN YFCA-RELATED"/>
    <property type="match status" value="1"/>
</dbReference>
<evidence type="ECO:0000256" key="3">
    <source>
        <dbReference type="ARBA" id="ARBA00022448"/>
    </source>
</evidence>
<keyword evidence="3" id="KW-0813">Transport</keyword>
<keyword evidence="5 8" id="KW-0812">Transmembrane</keyword>
<sequence length="261" mass="27196">MFEASLTVLVLLFLAALIAGFIDSIAGGGGLITIPAMLIAGVPPLQALGTNKFQGIFGVASATISYARGGRVDPRTQWPMALMAFAGGALGAGVATIMPGDALRIVLPFLLASIGLYFAFKSGLDDSDRHQRMSRLMFTAAIVPAIGFYDGLFGPGTGSFYMLGFVTLGGFGLLKATAHTKLLNLSANTGAFVIFLLGGVILWKVGIAMGLGQFLGAQAGSRLAMRNGARIIRPLLAVSSLAMAIKVFFDPANPVYMWLMG</sequence>
<comment type="caution">
    <text evidence="9">The sequence shown here is derived from an EMBL/GenBank/DDBJ whole genome shotgun (WGS) entry which is preliminary data.</text>
</comment>
<evidence type="ECO:0000256" key="6">
    <source>
        <dbReference type="ARBA" id="ARBA00022989"/>
    </source>
</evidence>
<feature type="transmembrane region" description="Helical" evidence="8">
    <location>
        <begin position="190"/>
        <end position="211"/>
    </location>
</feature>
<gene>
    <name evidence="9" type="ORF">EDC90_100948</name>
</gene>
<evidence type="ECO:0000256" key="1">
    <source>
        <dbReference type="ARBA" id="ARBA00004651"/>
    </source>
</evidence>
<reference evidence="9 10" key="1">
    <citation type="submission" date="2019-03" db="EMBL/GenBank/DDBJ databases">
        <title>Freshwater and sediment microbial communities from various areas in North America, analyzing microbe dynamics in response to fracking.</title>
        <authorList>
            <person name="Lamendella R."/>
        </authorList>
    </citation>
    <scope>NUCLEOTIDE SEQUENCE [LARGE SCALE GENOMIC DNA]</scope>
    <source>
        <strain evidence="9 10">175.2</strain>
    </source>
</reference>
<evidence type="ECO:0000256" key="4">
    <source>
        <dbReference type="ARBA" id="ARBA00022475"/>
    </source>
</evidence>
<comment type="subcellular location">
    <subcellularLocation>
        <location evidence="1 8">Cell membrane</location>
        <topology evidence="1 8">Multi-pass membrane protein</topology>
    </subcellularLocation>
</comment>
<keyword evidence="7 8" id="KW-0472">Membrane</keyword>
<dbReference type="InterPro" id="IPR052017">
    <property type="entry name" value="TSUP"/>
</dbReference>
<keyword evidence="10" id="KW-1185">Reference proteome</keyword>
<accession>A0A4R3NTF6</accession>
<dbReference type="EMBL" id="SMAR01000009">
    <property type="protein sequence ID" value="TCT40326.1"/>
    <property type="molecule type" value="Genomic_DNA"/>
</dbReference>
<dbReference type="AlphaFoldDB" id="A0A4R3NTF6"/>
<dbReference type="RefSeq" id="WP_132310352.1">
    <property type="nucleotide sequence ID" value="NZ_SMAR01000009.1"/>
</dbReference>
<feature type="transmembrane region" description="Helical" evidence="8">
    <location>
        <begin position="81"/>
        <end position="99"/>
    </location>
</feature>
<feature type="transmembrane region" description="Helical" evidence="8">
    <location>
        <begin position="160"/>
        <end position="178"/>
    </location>
</feature>
<organism evidence="9 10">
    <name type="scientific">Martelella mediterranea</name>
    <dbReference type="NCBI Taxonomy" id="293089"/>
    <lineage>
        <taxon>Bacteria</taxon>
        <taxon>Pseudomonadati</taxon>
        <taxon>Pseudomonadota</taxon>
        <taxon>Alphaproteobacteria</taxon>
        <taxon>Hyphomicrobiales</taxon>
        <taxon>Aurantimonadaceae</taxon>
        <taxon>Martelella</taxon>
    </lineage>
</organism>
<dbReference type="PANTHER" id="PTHR30269">
    <property type="entry name" value="TRANSMEMBRANE PROTEIN YFCA"/>
    <property type="match status" value="1"/>
</dbReference>
<evidence type="ECO:0000256" key="8">
    <source>
        <dbReference type="RuleBase" id="RU363041"/>
    </source>
</evidence>
<evidence type="ECO:0000313" key="10">
    <source>
        <dbReference type="Proteomes" id="UP000295097"/>
    </source>
</evidence>
<evidence type="ECO:0000256" key="7">
    <source>
        <dbReference type="ARBA" id="ARBA00023136"/>
    </source>
</evidence>
<dbReference type="Proteomes" id="UP000295097">
    <property type="component" value="Unassembled WGS sequence"/>
</dbReference>
<evidence type="ECO:0000256" key="5">
    <source>
        <dbReference type="ARBA" id="ARBA00022692"/>
    </source>
</evidence>
<evidence type="ECO:0000313" key="9">
    <source>
        <dbReference type="EMBL" id="TCT40326.1"/>
    </source>
</evidence>
<comment type="similarity">
    <text evidence="2 8">Belongs to the 4-toluene sulfonate uptake permease (TSUP) (TC 2.A.102) family.</text>
</comment>
<keyword evidence="6 8" id="KW-1133">Transmembrane helix</keyword>
<protein>
    <recommendedName>
        <fullName evidence="8">Probable membrane transporter protein</fullName>
    </recommendedName>
</protein>